<protein>
    <submittedName>
        <fullName evidence="1">4c</fullName>
    </submittedName>
</protein>
<dbReference type="EMBL" id="KX721498">
    <property type="protein sequence ID" value="APW82002.1"/>
    <property type="molecule type" value="Genomic_RNA"/>
</dbReference>
<sequence length="53" mass="6044">MEKSTMKENTFFRKVVAGCGPSIRGIKIVKPPTTISCIKGVWIYKRLRETNTE</sequence>
<name>A0A240F543_9GAMC</name>
<accession>A0A240F543</accession>
<evidence type="ECO:0000313" key="1">
    <source>
        <dbReference type="EMBL" id="APW82002.1"/>
    </source>
</evidence>
<proteinExistence type="predicted"/>
<reference evidence="1" key="1">
    <citation type="submission" date="2016-08" db="EMBL/GenBank/DDBJ databases">
        <title>Complete Genome Sequence of Nephropathogenic Infectious Bronchitis Virus (NIBV) Strain SCZJ-2.</title>
        <authorList>
            <person name="Zuo L."/>
            <person name="Zhang Z."/>
            <person name="Yang X."/>
            <person name="Zhou L."/>
            <person name="Wang H."/>
        </authorList>
    </citation>
    <scope>NUCLEOTIDE SEQUENCE</scope>
    <source>
        <strain evidence="1">SCZJ-2</strain>
    </source>
</reference>
<organism evidence="1">
    <name type="scientific">Infectious bronchitis virus</name>
    <dbReference type="NCBI Taxonomy" id="11120"/>
    <lineage>
        <taxon>Viruses</taxon>
        <taxon>Riboviria</taxon>
        <taxon>Orthornavirae</taxon>
        <taxon>Pisuviricota</taxon>
        <taxon>Pisoniviricetes</taxon>
        <taxon>Nidovirales</taxon>
        <taxon>Cornidovirineae</taxon>
        <taxon>Coronaviridae</taxon>
        <taxon>Orthocoronavirinae</taxon>
        <taxon>Gammacoronavirus</taxon>
        <taxon>Igacovirus</taxon>
        <taxon>Gammacoronavirus galli</taxon>
        <taxon>Avian coronavirus</taxon>
    </lineage>
</organism>